<protein>
    <submittedName>
        <fullName evidence="3">Endonuclease domain-containing protein</fullName>
    </submittedName>
</protein>
<feature type="domain" description="DUF559" evidence="2">
    <location>
        <begin position="15"/>
        <end position="119"/>
    </location>
</feature>
<accession>A0ABW1KVX9</accession>
<evidence type="ECO:0000259" key="2">
    <source>
        <dbReference type="Pfam" id="PF04480"/>
    </source>
</evidence>
<sequence>MKRNVTRFDRTPGKTKRSQDMRRDMPPAEVLLWSRLKGRQLNGLRFRRQHPVGPYFLDFYCAEIKLCVELDGDQHGQENALRKDQQRTGFLETKSVTVLRFWNDEVYKNLEGVIDAISEQALYLRKEAASQQGGVSSP</sequence>
<name>A0ABW1KVX9_9PROT</name>
<evidence type="ECO:0000256" key="1">
    <source>
        <dbReference type="SAM" id="MobiDB-lite"/>
    </source>
</evidence>
<dbReference type="Proteomes" id="UP001596116">
    <property type="component" value="Unassembled WGS sequence"/>
</dbReference>
<proteinExistence type="predicted"/>
<dbReference type="SUPFAM" id="SSF52980">
    <property type="entry name" value="Restriction endonuclease-like"/>
    <property type="match status" value="1"/>
</dbReference>
<dbReference type="GO" id="GO:0004519">
    <property type="term" value="F:endonuclease activity"/>
    <property type="evidence" value="ECO:0007669"/>
    <property type="project" value="UniProtKB-KW"/>
</dbReference>
<evidence type="ECO:0000313" key="4">
    <source>
        <dbReference type="Proteomes" id="UP001596116"/>
    </source>
</evidence>
<comment type="caution">
    <text evidence="3">The sequence shown here is derived from an EMBL/GenBank/DDBJ whole genome shotgun (WGS) entry which is preliminary data.</text>
</comment>
<reference evidence="3 4" key="1">
    <citation type="submission" date="2024-09" db="EMBL/GenBank/DDBJ databases">
        <authorList>
            <person name="Zhang Z.-H."/>
        </authorList>
    </citation>
    <scope>NUCLEOTIDE SEQUENCE [LARGE SCALE GENOMIC DNA]</scope>
    <source>
        <strain evidence="3 4">HHTR114</strain>
    </source>
</reference>
<dbReference type="PANTHER" id="PTHR38590">
    <property type="entry name" value="BLL0828 PROTEIN"/>
    <property type="match status" value="1"/>
</dbReference>
<keyword evidence="3" id="KW-0255">Endonuclease</keyword>
<organism evidence="3 4">
    <name type="scientific">Hyphococcus aureus</name>
    <dbReference type="NCBI Taxonomy" id="2666033"/>
    <lineage>
        <taxon>Bacteria</taxon>
        <taxon>Pseudomonadati</taxon>
        <taxon>Pseudomonadota</taxon>
        <taxon>Alphaproteobacteria</taxon>
        <taxon>Parvularculales</taxon>
        <taxon>Parvularculaceae</taxon>
        <taxon>Hyphococcus</taxon>
    </lineage>
</organism>
<evidence type="ECO:0000313" key="3">
    <source>
        <dbReference type="EMBL" id="MFC6035216.1"/>
    </source>
</evidence>
<dbReference type="RefSeq" id="WP_379879459.1">
    <property type="nucleotide sequence ID" value="NZ_JBHPON010000001.1"/>
</dbReference>
<gene>
    <name evidence="3" type="ORF">ACFMB1_06645</name>
</gene>
<feature type="region of interest" description="Disordered" evidence="1">
    <location>
        <begin position="1"/>
        <end position="22"/>
    </location>
</feature>
<dbReference type="PANTHER" id="PTHR38590:SF1">
    <property type="entry name" value="BLL0828 PROTEIN"/>
    <property type="match status" value="1"/>
</dbReference>
<dbReference type="InterPro" id="IPR007569">
    <property type="entry name" value="DUF559"/>
</dbReference>
<keyword evidence="4" id="KW-1185">Reference proteome</keyword>
<dbReference type="Pfam" id="PF04480">
    <property type="entry name" value="DUF559"/>
    <property type="match status" value="1"/>
</dbReference>
<dbReference type="Gene3D" id="3.40.960.10">
    <property type="entry name" value="VSR Endonuclease"/>
    <property type="match status" value="1"/>
</dbReference>
<dbReference type="InterPro" id="IPR011335">
    <property type="entry name" value="Restrct_endonuc-II-like"/>
</dbReference>
<keyword evidence="3" id="KW-0540">Nuclease</keyword>
<dbReference type="InterPro" id="IPR047216">
    <property type="entry name" value="Endonuclease_DUF559_bact"/>
</dbReference>
<dbReference type="EMBL" id="JBHPON010000001">
    <property type="protein sequence ID" value="MFC6035216.1"/>
    <property type="molecule type" value="Genomic_DNA"/>
</dbReference>
<keyword evidence="3" id="KW-0378">Hydrolase</keyword>
<dbReference type="CDD" id="cd01038">
    <property type="entry name" value="Endonuclease_DUF559"/>
    <property type="match status" value="1"/>
</dbReference>